<dbReference type="CDD" id="cd03784">
    <property type="entry name" value="GT1_Gtf-like"/>
    <property type="match status" value="1"/>
</dbReference>
<name>A0A3M8A1S1_9MICO</name>
<evidence type="ECO:0000313" key="2">
    <source>
        <dbReference type="EMBL" id="RNB45114.1"/>
    </source>
</evidence>
<dbReference type="OrthoDB" id="6620093at2"/>
<dbReference type="PANTHER" id="PTHR48050:SF13">
    <property type="entry name" value="STEROL 3-BETA-GLUCOSYLTRANSFERASE UGT80A2"/>
    <property type="match status" value="1"/>
</dbReference>
<dbReference type="Gene3D" id="3.40.50.2000">
    <property type="entry name" value="Glycogen Phosphorylase B"/>
    <property type="match status" value="2"/>
</dbReference>
<dbReference type="AlphaFoldDB" id="A0A3M8A1S1"/>
<evidence type="ECO:0000313" key="3">
    <source>
        <dbReference type="Proteomes" id="UP000275048"/>
    </source>
</evidence>
<sequence length="428" mass="45500">MGSTMADVMIAAMPFAGHVAPLAAVASAFLEAGHAVRVYTGSRHAARFAAIGADIVPWVRAPDFDEGDLAATFPVLRGRKGPRQMLANVREVFIGTAAAQGDDLVAEFRRRPWDVIVADGLSLGAHLASERTATPWVTVSIVPLSIPSDDLPPPGLGIRPARGPLGRVRDRLLRRAVPLATRGMRRAYLEQRAASGLDVSGVRFEQAWYSPSLVCATGVPSLEYPRTGYPTRVEFVGSLTPTGAARGLEPDWWADLPPDRPIVHVTQGTLNVDPDDLIRPALSALGRQPVSVVATTGRAEVPGFAFPVPPNAFVAGLIDYAVLLPRVDVMVTNGGWGGVLAALSHGIPLIVAGGDLDKPEIAARVAWAGAGVDLRTGRPSASAVLRAWRRVSQEPAFRRNAERLGAELRGHDGPREVVEHTLRLVGRG</sequence>
<dbReference type="InterPro" id="IPR010610">
    <property type="entry name" value="EryCIII-like_C"/>
</dbReference>
<reference evidence="2 3" key="1">
    <citation type="submission" date="2018-10" db="EMBL/GenBank/DDBJ databases">
        <title>Isolation, diversity and antibacterial activity of antinobacteria from the wheat rhizosphere soil.</title>
        <authorList>
            <person name="Sun T."/>
        </authorList>
    </citation>
    <scope>NUCLEOTIDE SEQUENCE [LARGE SCALE GENOMIC DNA]</scope>
    <source>
        <strain evidence="2 3">SJ-23</strain>
    </source>
</reference>
<keyword evidence="3" id="KW-1185">Reference proteome</keyword>
<comment type="caution">
    <text evidence="2">The sequence shown here is derived from an EMBL/GenBank/DDBJ whole genome shotgun (WGS) entry which is preliminary data.</text>
</comment>
<dbReference type="Proteomes" id="UP000275048">
    <property type="component" value="Unassembled WGS sequence"/>
</dbReference>
<dbReference type="Pfam" id="PF06722">
    <property type="entry name" value="EryCIII-like_C"/>
    <property type="match status" value="1"/>
</dbReference>
<evidence type="ECO:0000259" key="1">
    <source>
        <dbReference type="Pfam" id="PF06722"/>
    </source>
</evidence>
<dbReference type="PANTHER" id="PTHR48050">
    <property type="entry name" value="STEROL 3-BETA-GLUCOSYLTRANSFERASE"/>
    <property type="match status" value="1"/>
</dbReference>
<dbReference type="InterPro" id="IPR050426">
    <property type="entry name" value="Glycosyltransferase_28"/>
</dbReference>
<organism evidence="2 3">
    <name type="scientific">Agromyces tardus</name>
    <dbReference type="NCBI Taxonomy" id="2583849"/>
    <lineage>
        <taxon>Bacteria</taxon>
        <taxon>Bacillati</taxon>
        <taxon>Actinomycetota</taxon>
        <taxon>Actinomycetes</taxon>
        <taxon>Micrococcales</taxon>
        <taxon>Microbacteriaceae</taxon>
        <taxon>Agromyces</taxon>
    </lineage>
</organism>
<dbReference type="GO" id="GO:0008194">
    <property type="term" value="F:UDP-glycosyltransferase activity"/>
    <property type="evidence" value="ECO:0007669"/>
    <property type="project" value="InterPro"/>
</dbReference>
<dbReference type="GO" id="GO:0016758">
    <property type="term" value="F:hexosyltransferase activity"/>
    <property type="evidence" value="ECO:0007669"/>
    <property type="project" value="UniProtKB-ARBA"/>
</dbReference>
<proteinExistence type="predicted"/>
<feature type="domain" description="Erythromycin biosynthesis protein CIII-like C-terminal" evidence="1">
    <location>
        <begin position="291"/>
        <end position="421"/>
    </location>
</feature>
<dbReference type="GO" id="GO:0017000">
    <property type="term" value="P:antibiotic biosynthetic process"/>
    <property type="evidence" value="ECO:0007669"/>
    <property type="project" value="UniProtKB-ARBA"/>
</dbReference>
<dbReference type="SUPFAM" id="SSF53756">
    <property type="entry name" value="UDP-Glycosyltransferase/glycogen phosphorylase"/>
    <property type="match status" value="1"/>
</dbReference>
<dbReference type="InterPro" id="IPR002213">
    <property type="entry name" value="UDP_glucos_trans"/>
</dbReference>
<accession>A0A3M8A1S1</accession>
<protein>
    <submittedName>
        <fullName evidence="2">Glycosyltransferase</fullName>
    </submittedName>
</protein>
<gene>
    <name evidence="2" type="ORF">EDM22_16975</name>
</gene>
<dbReference type="EMBL" id="RHHB01000055">
    <property type="protein sequence ID" value="RNB45114.1"/>
    <property type="molecule type" value="Genomic_DNA"/>
</dbReference>
<keyword evidence="2" id="KW-0808">Transferase</keyword>